<feature type="transmembrane region" description="Helical" evidence="1">
    <location>
        <begin position="82"/>
        <end position="104"/>
    </location>
</feature>
<accession>A0A7J0BLK5</accession>
<feature type="transmembrane region" description="Helical" evidence="1">
    <location>
        <begin position="43"/>
        <end position="61"/>
    </location>
</feature>
<comment type="caution">
    <text evidence="2">The sequence shown here is derived from an EMBL/GenBank/DDBJ whole genome shotgun (WGS) entry which is preliminary data.</text>
</comment>
<reference evidence="2 3" key="1">
    <citation type="submission" date="2020-05" db="EMBL/GenBank/DDBJ databases">
        <title>Draft genome sequence of Desulfovibrio sp. strain HN2T.</title>
        <authorList>
            <person name="Ueno A."/>
            <person name="Tamazawa S."/>
            <person name="Tamamura S."/>
            <person name="Murakami T."/>
            <person name="Kiyama T."/>
            <person name="Inomata H."/>
            <person name="Amano Y."/>
            <person name="Miyakawa K."/>
            <person name="Tamaki H."/>
            <person name="Naganuma T."/>
            <person name="Kaneko K."/>
        </authorList>
    </citation>
    <scope>NUCLEOTIDE SEQUENCE [LARGE SCALE GENOMIC DNA]</scope>
    <source>
        <strain evidence="2 3">HN2</strain>
    </source>
</reference>
<proteinExistence type="predicted"/>
<protein>
    <submittedName>
        <fullName evidence="2">Uncharacterized protein</fullName>
    </submittedName>
</protein>
<sequence>MEETKHLLQSRTVWGVVISILCSVLMAMGYSVDDAAQSQMVDVGLSIGVGIGGLLSIYGRIKATKNVSVKIVPKLTGKAAGVILLLLLVPSAMTGCALSGLAPYDKGVAVGTELNTGYAALHDEYLSLHASLPPDGVQFLETKVAPVMDTAKRAIVAYDDAAMIYARTRTEPPNWSQLRIDAETALQDCTALFIKARSFLYSKGGE</sequence>
<dbReference type="EMBL" id="BLVO01000013">
    <property type="protein sequence ID" value="GFM34045.1"/>
    <property type="molecule type" value="Genomic_DNA"/>
</dbReference>
<feature type="transmembrane region" description="Helical" evidence="1">
    <location>
        <begin position="12"/>
        <end position="31"/>
    </location>
</feature>
<keyword evidence="1" id="KW-1133">Transmembrane helix</keyword>
<dbReference type="Proteomes" id="UP000503840">
    <property type="component" value="Unassembled WGS sequence"/>
</dbReference>
<evidence type="ECO:0000313" key="3">
    <source>
        <dbReference type="Proteomes" id="UP000503840"/>
    </source>
</evidence>
<keyword evidence="1" id="KW-0472">Membrane</keyword>
<gene>
    <name evidence="2" type="ORF">DSM101010T_24100</name>
</gene>
<organism evidence="2 3">
    <name type="scientific">Desulfovibrio subterraneus</name>
    <dbReference type="NCBI Taxonomy" id="2718620"/>
    <lineage>
        <taxon>Bacteria</taxon>
        <taxon>Pseudomonadati</taxon>
        <taxon>Thermodesulfobacteriota</taxon>
        <taxon>Desulfovibrionia</taxon>
        <taxon>Desulfovibrionales</taxon>
        <taxon>Desulfovibrionaceae</taxon>
        <taxon>Desulfovibrio</taxon>
    </lineage>
</organism>
<name>A0A7J0BLK5_9BACT</name>
<keyword evidence="1" id="KW-0812">Transmembrane</keyword>
<dbReference type="AlphaFoldDB" id="A0A7J0BLK5"/>
<keyword evidence="3" id="KW-1185">Reference proteome</keyword>
<evidence type="ECO:0000313" key="2">
    <source>
        <dbReference type="EMBL" id="GFM34045.1"/>
    </source>
</evidence>
<evidence type="ECO:0000256" key="1">
    <source>
        <dbReference type="SAM" id="Phobius"/>
    </source>
</evidence>
<dbReference type="RefSeq" id="WP_174405675.1">
    <property type="nucleotide sequence ID" value="NZ_BLVO01000013.1"/>
</dbReference>